<dbReference type="RefSeq" id="XP_002133489.1">
    <property type="nucleotide sequence ID" value="XM_002133453.3"/>
</dbReference>
<dbReference type="OMA" id="NELQPDY"/>
<proteinExistence type="predicted"/>
<dbReference type="KEGG" id="dpo:6901955"/>
<dbReference type="AlphaFoldDB" id="B5DKR7"/>
<accession>B5DKR7</accession>
<evidence type="ECO:0000313" key="2">
    <source>
        <dbReference type="RefSeq" id="XP_002133489.1"/>
    </source>
</evidence>
<dbReference type="Bgee" id="FBgn0244189">
    <property type="expression patterns" value="Expressed in male reproductive system and 1 other cell type or tissue"/>
</dbReference>
<sequence length="97" mass="11029">MSDQNKLQPDNDPEYEELLKYFKSNNLISDSPSVTVRPGRVKITADGVVIVDQGTNMRRRNLKAVLTLPDLKERASYSSHKWLYELSLKLAEDPPSP</sequence>
<gene>
    <name evidence="2" type="primary">LOC6901955</name>
</gene>
<evidence type="ECO:0000313" key="1">
    <source>
        <dbReference type="Proteomes" id="UP000001819"/>
    </source>
</evidence>
<reference evidence="2" key="1">
    <citation type="submission" date="2025-08" db="UniProtKB">
        <authorList>
            <consortium name="RefSeq"/>
        </authorList>
    </citation>
    <scope>IDENTIFICATION</scope>
    <source>
        <strain evidence="2">MV-25-SWS-2005</strain>
        <tissue evidence="2">Whole body</tissue>
    </source>
</reference>
<dbReference type="GeneID" id="6901955"/>
<dbReference type="HOGENOM" id="CLU_2348879_0_0_1"/>
<name>B5DKR7_DROPS</name>
<dbReference type="InParanoid" id="B5DKR7"/>
<dbReference type="Proteomes" id="UP000001819">
    <property type="component" value="Chromosome X"/>
</dbReference>
<accession>A0A6I8UYJ0</accession>
<keyword evidence="1" id="KW-1185">Reference proteome</keyword>
<protein>
    <submittedName>
        <fullName evidence="2">Uncharacterized protein</fullName>
    </submittedName>
</protein>
<organism evidence="1 2">
    <name type="scientific">Drosophila pseudoobscura pseudoobscura</name>
    <name type="common">Fruit fly</name>
    <dbReference type="NCBI Taxonomy" id="46245"/>
    <lineage>
        <taxon>Eukaryota</taxon>
        <taxon>Metazoa</taxon>
        <taxon>Ecdysozoa</taxon>
        <taxon>Arthropoda</taxon>
        <taxon>Hexapoda</taxon>
        <taxon>Insecta</taxon>
        <taxon>Pterygota</taxon>
        <taxon>Neoptera</taxon>
        <taxon>Endopterygota</taxon>
        <taxon>Diptera</taxon>
        <taxon>Brachycera</taxon>
        <taxon>Muscomorpha</taxon>
        <taxon>Ephydroidea</taxon>
        <taxon>Drosophilidae</taxon>
        <taxon>Drosophila</taxon>
        <taxon>Sophophora</taxon>
    </lineage>
</organism>